<dbReference type="Proteomes" id="UP001500027">
    <property type="component" value="Unassembled WGS sequence"/>
</dbReference>
<dbReference type="SUPFAM" id="SSF51658">
    <property type="entry name" value="Xylose isomerase-like"/>
    <property type="match status" value="1"/>
</dbReference>
<dbReference type="PANTHER" id="PTHR12110">
    <property type="entry name" value="HYDROXYPYRUVATE ISOMERASE"/>
    <property type="match status" value="1"/>
</dbReference>
<keyword evidence="3" id="KW-1185">Reference proteome</keyword>
<sequence>MFKLNKFGVQSYCFRNYKDNAVVAKKVREIGLDSIEICEVHADFNDLANWKEVIKIYESHNISIVSIGVQTFVGNDKERLWFECAATAGAKYISAHFEVDSFQKAIPKVKNWCDEFGIKVGLHCHGGYKFAGSNDVIDYLLKLGGPQIGLCLDTGWAMQIGPEHGNPLDWVKRYGDKIYGVHFKDFTFDSNAQWRDVVIGKGNLPLREFVQTLDKINFNGVAVIEYEANTDNPVSSLQECVKNMKNCLV</sequence>
<dbReference type="PANTHER" id="PTHR12110:SF41">
    <property type="entry name" value="INOSOSE DEHYDRATASE"/>
    <property type="match status" value="1"/>
</dbReference>
<dbReference type="InterPro" id="IPR036237">
    <property type="entry name" value="Xyl_isomerase-like_sf"/>
</dbReference>
<proteinExistence type="predicted"/>
<comment type="caution">
    <text evidence="2">The sequence shown here is derived from an EMBL/GenBank/DDBJ whole genome shotgun (WGS) entry which is preliminary data.</text>
</comment>
<dbReference type="InterPro" id="IPR050312">
    <property type="entry name" value="IolE/XylAMocC-like"/>
</dbReference>
<name>A0ABP8EEH9_9FLAO</name>
<protein>
    <recommendedName>
        <fullName evidence="1">Xylose isomerase-like TIM barrel domain-containing protein</fullName>
    </recommendedName>
</protein>
<reference evidence="3" key="1">
    <citation type="journal article" date="2019" name="Int. J. Syst. Evol. Microbiol.">
        <title>The Global Catalogue of Microorganisms (GCM) 10K type strain sequencing project: providing services to taxonomists for standard genome sequencing and annotation.</title>
        <authorList>
            <consortium name="The Broad Institute Genomics Platform"/>
            <consortium name="The Broad Institute Genome Sequencing Center for Infectious Disease"/>
            <person name="Wu L."/>
            <person name="Ma J."/>
        </authorList>
    </citation>
    <scope>NUCLEOTIDE SEQUENCE [LARGE SCALE GENOMIC DNA]</scope>
    <source>
        <strain evidence="3">JCM 17452</strain>
    </source>
</reference>
<dbReference type="EMBL" id="BAABAV010000003">
    <property type="protein sequence ID" value="GAA4270528.1"/>
    <property type="molecule type" value="Genomic_DNA"/>
</dbReference>
<dbReference type="Pfam" id="PF01261">
    <property type="entry name" value="AP_endonuc_2"/>
    <property type="match status" value="1"/>
</dbReference>
<gene>
    <name evidence="2" type="ORF">GCM10022257_26290</name>
</gene>
<evidence type="ECO:0000313" key="3">
    <source>
        <dbReference type="Proteomes" id="UP001500027"/>
    </source>
</evidence>
<dbReference type="RefSeq" id="WP_139002904.1">
    <property type="nucleotide sequence ID" value="NZ_BAABAV010000003.1"/>
</dbReference>
<feature type="domain" description="Xylose isomerase-like TIM barrel" evidence="1">
    <location>
        <begin position="25"/>
        <end position="239"/>
    </location>
</feature>
<accession>A0ABP8EEH9</accession>
<evidence type="ECO:0000259" key="1">
    <source>
        <dbReference type="Pfam" id="PF01261"/>
    </source>
</evidence>
<dbReference type="Gene3D" id="3.20.20.150">
    <property type="entry name" value="Divalent-metal-dependent TIM barrel enzymes"/>
    <property type="match status" value="1"/>
</dbReference>
<dbReference type="InterPro" id="IPR013022">
    <property type="entry name" value="Xyl_isomerase-like_TIM-brl"/>
</dbReference>
<organism evidence="2 3">
    <name type="scientific">Hyunsoonleella aestuarii</name>
    <dbReference type="NCBI Taxonomy" id="912802"/>
    <lineage>
        <taxon>Bacteria</taxon>
        <taxon>Pseudomonadati</taxon>
        <taxon>Bacteroidota</taxon>
        <taxon>Flavobacteriia</taxon>
        <taxon>Flavobacteriales</taxon>
        <taxon>Flavobacteriaceae</taxon>
    </lineage>
</organism>
<evidence type="ECO:0000313" key="2">
    <source>
        <dbReference type="EMBL" id="GAA4270528.1"/>
    </source>
</evidence>